<feature type="domain" description="Protein kinase" evidence="37">
    <location>
        <begin position="449"/>
        <end position="717"/>
    </location>
</feature>
<dbReference type="InterPro" id="IPR044880">
    <property type="entry name" value="NCX_ion-bd_dom_sf"/>
</dbReference>
<evidence type="ECO:0000256" key="7">
    <source>
        <dbReference type="ARBA" id="ARBA00022448"/>
    </source>
</evidence>
<evidence type="ECO:0000256" key="24">
    <source>
        <dbReference type="ARBA" id="ARBA00023065"/>
    </source>
</evidence>
<evidence type="ECO:0000256" key="29">
    <source>
        <dbReference type="ARBA" id="ARBA00047559"/>
    </source>
</evidence>
<dbReference type="GO" id="GO:0046872">
    <property type="term" value="F:metal ion binding"/>
    <property type="evidence" value="ECO:0007669"/>
    <property type="project" value="UniProtKB-KW"/>
</dbReference>
<sequence length="1459" mass="160996">MTSDEEEARRIAEMGKPVLGEHSKLEVIIEESYEFKSTVDKLIKKTNLALVVGTNSWRDQFMEAITVSADEDEDDTGEERLPSCFDYVMHFLTVFWKVLFACVPPTDYLNGWACFFISIIIIGLLTAIIGDLASHFGCTIGLKDSVTAVVFVALGTSVPDTFASKVSAVQDTYADASIGNVTGSNAVNVFLGIGLAWSVAAIYWHMKGKPFVVEAGSLAFSVTLFTIFAFLAVSVLLYRRRAHIGGELGGPRGHRLATSAFLFGLWFLYILFCRRSEVSILPSSADRPVGPSNRRAILSPCQSPLWITASMDVFKPALDDSLSPNACVPSSEEAEADVFRWPRPENGTSAAPDAVRAASGFWTAVFDYEATADDELSLRKGDLVEVLSKDSLVSGDEGWWTGMIADRVGIFPSNYVSNGNGIPEEIRDTSEQQYSVPPLHLLEIDFFELTLEEIIGVGGFGKVYRAVWRGSEVAVKAARRDPDEDPAQTLESVRQEAKLFAMLNHPNIMGLLGVCLQEPNLCLVMEYARGGPLNRALAGKRIPPCTLVDWAVQIARGILYLHSQAIVPIIHRDLKSSNILILERVEMEDLSNKTLKITDFGLAREWHRTTKMSAAGTYAWMAPEVIRSSTFSKGSDVWSYGVLLWELLTGEVPFRGIDCLAVAYGVAMNKLALPVPLTCPEPFARLMEECWSPDPHSRPQFTIILDQLTAIEESGFFEMPAESFHSLQDDWKVEIQEMFDQLRTKEKELRSWEEELTQAALQQKCQEEALRRREQELAEREIHILERELNIIIHQLYQEKPHVESRQGKFRRNRLKLKDGNRISLPSDFQHKITVQASPSHDRRRSLLNSSSSPPSSPPMLPRLRAIQLTPREGYTALGRSSGFQQDEEEGERKGSRKKGSVKPPHEGSRQRSCSAPNLRRSPRHSPAVPGVPSLVEMENEDCCFTTEPGAAPGQSYLCIPFHKEGHPAGAAAAADGDGDGDEYCPSSQVPGTSPCRKSPGGGRRSELVLLGCGALLAAVGMGCSLLTLVPPEESIKSRWEGFFHRTGGQRRSTSPQTRRLFRRESPLKPLAPSLPERGLPATYTLLSLSSVSDCNSTRSLLRPDSEELLACCPASPLQQLPFPPPLSQHPAVQSPINPLVNTHLESFKRNPRQSLTPTHVPSAPSSSRSLRRTPSDGAIKKSCPSTNLGPLIERTALENTGSFRGLKDDCPEVPRLPDPNLVFPPTPRRRCAPERPKTLDFVARPRPSPRARCDVFWADGRPRGNGHNLGNGESPAHTSSTETPPTVEFGRDPAVLPTPMEAPTPYSPRKKENLLDRLDEGQCRDGTVPLCRPEISFPKDSPYRYRPGFWAARLDPDPAVENHFSKLKRELCGVRIPQHPTQPLYLQQSAVILANRLSHRPTMMPLLLELLLVSGIFGPTAAAAAAAVVGRLSALLEPREPPPPPPLPSMWLPLPPST</sequence>
<evidence type="ECO:0000256" key="35">
    <source>
        <dbReference type="SAM" id="Phobius"/>
    </source>
</evidence>
<evidence type="ECO:0000256" key="10">
    <source>
        <dbReference type="ARBA" id="ARBA00022527"/>
    </source>
</evidence>
<dbReference type="GO" id="GO:0030424">
    <property type="term" value="C:axon"/>
    <property type="evidence" value="ECO:0007669"/>
    <property type="project" value="TreeGrafter"/>
</dbReference>
<keyword evidence="15" id="KW-0732">Signal</keyword>
<comment type="catalytic activity">
    <reaction evidence="28">
        <text>Ca(2+)(in) + 3 Na(+)(out) = Ca(2+)(out) + 3 Na(+)(in)</text>
        <dbReference type="Rhea" id="RHEA:69955"/>
        <dbReference type="ChEBI" id="CHEBI:29101"/>
        <dbReference type="ChEBI" id="CHEBI:29108"/>
    </reaction>
</comment>
<dbReference type="Proteomes" id="UP000327493">
    <property type="component" value="Chromosome 20"/>
</dbReference>
<accession>A0A5J5CM19</accession>
<evidence type="ECO:0000256" key="13">
    <source>
        <dbReference type="ARBA" id="ARBA00022692"/>
    </source>
</evidence>
<feature type="transmembrane region" description="Helical" evidence="35">
    <location>
        <begin position="112"/>
        <end position="133"/>
    </location>
</feature>
<dbReference type="InterPro" id="IPR051171">
    <property type="entry name" value="CaCA"/>
</dbReference>
<comment type="catalytic activity">
    <reaction evidence="30">
        <text>L-seryl-[protein] + ATP = O-phospho-L-seryl-[protein] + ADP + H(+)</text>
        <dbReference type="Rhea" id="RHEA:17989"/>
        <dbReference type="Rhea" id="RHEA-COMP:9863"/>
        <dbReference type="Rhea" id="RHEA-COMP:11604"/>
        <dbReference type="ChEBI" id="CHEBI:15378"/>
        <dbReference type="ChEBI" id="CHEBI:29999"/>
        <dbReference type="ChEBI" id="CHEBI:30616"/>
        <dbReference type="ChEBI" id="CHEBI:83421"/>
        <dbReference type="ChEBI" id="CHEBI:456216"/>
        <dbReference type="EC" id="2.7.11.25"/>
    </reaction>
</comment>
<evidence type="ECO:0000256" key="33">
    <source>
        <dbReference type="SAM" id="Coils"/>
    </source>
</evidence>
<keyword evidence="33" id="KW-0175">Coiled coil</keyword>
<name>A0A5J5CM19_9PERO</name>
<keyword evidence="19" id="KW-0106">Calcium</keyword>
<evidence type="ECO:0000256" key="26">
    <source>
        <dbReference type="ARBA" id="ARBA00023180"/>
    </source>
</evidence>
<feature type="region of interest" description="Disordered" evidence="34">
    <location>
        <begin position="803"/>
        <end position="862"/>
    </location>
</feature>
<dbReference type="InterPro" id="IPR004837">
    <property type="entry name" value="NaCa_Exmemb"/>
</dbReference>
<dbReference type="InterPro" id="IPR004836">
    <property type="entry name" value="Na_Ca_Ex"/>
</dbReference>
<dbReference type="FunFam" id="1.20.1420.30:FF:000003">
    <property type="entry name" value="sodium/calcium exchanger 1 isoform X1"/>
    <property type="match status" value="1"/>
</dbReference>
<comment type="caution">
    <text evidence="38">The sequence shown here is derived from an EMBL/GenBank/DDBJ whole genome shotgun (WGS) entry which is preliminary data.</text>
</comment>
<keyword evidence="23" id="KW-0915">Sodium</keyword>
<evidence type="ECO:0000256" key="23">
    <source>
        <dbReference type="ARBA" id="ARBA00023053"/>
    </source>
</evidence>
<evidence type="ECO:0000256" key="12">
    <source>
        <dbReference type="ARBA" id="ARBA00022679"/>
    </source>
</evidence>
<dbReference type="CDD" id="cd12059">
    <property type="entry name" value="SH3_MLK1-3"/>
    <property type="match status" value="1"/>
</dbReference>
<organism evidence="38 39">
    <name type="scientific">Etheostoma spectabile</name>
    <name type="common">orangethroat darter</name>
    <dbReference type="NCBI Taxonomy" id="54343"/>
    <lineage>
        <taxon>Eukaryota</taxon>
        <taxon>Metazoa</taxon>
        <taxon>Chordata</taxon>
        <taxon>Craniata</taxon>
        <taxon>Vertebrata</taxon>
        <taxon>Euteleostomi</taxon>
        <taxon>Actinopterygii</taxon>
        <taxon>Neopterygii</taxon>
        <taxon>Teleostei</taxon>
        <taxon>Neoteleostei</taxon>
        <taxon>Acanthomorphata</taxon>
        <taxon>Eupercaria</taxon>
        <taxon>Perciformes</taxon>
        <taxon>Percoidei</taxon>
        <taxon>Percidae</taxon>
        <taxon>Etheostomatinae</taxon>
        <taxon>Etheostoma</taxon>
    </lineage>
</organism>
<feature type="domain" description="SH3" evidence="36">
    <location>
        <begin position="357"/>
        <end position="421"/>
    </location>
</feature>
<evidence type="ECO:0000256" key="1">
    <source>
        <dbReference type="ARBA" id="ARBA00001946"/>
    </source>
</evidence>
<feature type="region of interest" description="Disordered" evidence="34">
    <location>
        <begin position="877"/>
        <end position="933"/>
    </location>
</feature>
<dbReference type="PANTHER" id="PTHR11878">
    <property type="entry name" value="SODIUM/CALCIUM EXCHANGER"/>
    <property type="match status" value="1"/>
</dbReference>
<dbReference type="InterPro" id="IPR011009">
    <property type="entry name" value="Kinase-like_dom_sf"/>
</dbReference>
<dbReference type="PRINTS" id="PR00452">
    <property type="entry name" value="SH3DOMAIN"/>
</dbReference>
<keyword evidence="11" id="KW-0109">Calcium transport</keyword>
<evidence type="ECO:0000256" key="21">
    <source>
        <dbReference type="ARBA" id="ARBA00022860"/>
    </source>
</evidence>
<dbReference type="GO" id="GO:0005432">
    <property type="term" value="F:calcium:sodium antiporter activity"/>
    <property type="evidence" value="ECO:0007669"/>
    <property type="project" value="InterPro"/>
</dbReference>
<evidence type="ECO:0000256" key="25">
    <source>
        <dbReference type="ARBA" id="ARBA00023136"/>
    </source>
</evidence>
<feature type="region of interest" description="Disordered" evidence="34">
    <location>
        <begin position="968"/>
        <end position="1002"/>
    </location>
</feature>
<feature type="transmembrane region" description="Helical" evidence="35">
    <location>
        <begin position="218"/>
        <end position="238"/>
    </location>
</feature>
<evidence type="ECO:0000256" key="17">
    <source>
        <dbReference type="ARBA" id="ARBA00022741"/>
    </source>
</evidence>
<proteinExistence type="inferred from homology"/>
<comment type="similarity">
    <text evidence="3">Belongs to the protein kinase superfamily. STE Ser/Thr protein kinase family. MAP kinase kinase kinase subfamily.</text>
</comment>
<keyword evidence="26" id="KW-0325">Glycoprotein</keyword>
<comment type="cofactor">
    <cofactor evidence="1">
        <name>Mg(2+)</name>
        <dbReference type="ChEBI" id="CHEBI:18420"/>
    </cofactor>
</comment>
<evidence type="ECO:0000256" key="22">
    <source>
        <dbReference type="ARBA" id="ARBA00022989"/>
    </source>
</evidence>
<dbReference type="PANTHER" id="PTHR11878:SF7">
    <property type="entry name" value="SODIUM_CALCIUM EXCHANGER 3"/>
    <property type="match status" value="1"/>
</dbReference>
<dbReference type="Pfam" id="PF07714">
    <property type="entry name" value="PK_Tyr_Ser-Thr"/>
    <property type="match status" value="1"/>
</dbReference>
<dbReference type="EMBL" id="VOFY01000020">
    <property type="protein sequence ID" value="KAA8581865.1"/>
    <property type="molecule type" value="Genomic_DNA"/>
</dbReference>
<evidence type="ECO:0000256" key="3">
    <source>
        <dbReference type="ARBA" id="ARBA00006529"/>
    </source>
</evidence>
<evidence type="ECO:0000256" key="15">
    <source>
        <dbReference type="ARBA" id="ARBA00022729"/>
    </source>
</evidence>
<evidence type="ECO:0000256" key="9">
    <source>
        <dbReference type="ARBA" id="ARBA00022475"/>
    </source>
</evidence>
<dbReference type="SUPFAM" id="SSF56112">
    <property type="entry name" value="Protein kinase-like (PK-like)"/>
    <property type="match status" value="1"/>
</dbReference>
<dbReference type="Pfam" id="PF14604">
    <property type="entry name" value="SH3_9"/>
    <property type="match status" value="1"/>
</dbReference>
<dbReference type="Gene3D" id="3.30.200.20">
    <property type="entry name" value="Phosphorylase Kinase, domain 1"/>
    <property type="match status" value="1"/>
</dbReference>
<dbReference type="InterPro" id="IPR036028">
    <property type="entry name" value="SH3-like_dom_sf"/>
</dbReference>
<keyword evidence="27" id="KW-0739">Sodium transport</keyword>
<dbReference type="Gene3D" id="2.30.30.40">
    <property type="entry name" value="SH3 Domains"/>
    <property type="match status" value="1"/>
</dbReference>
<evidence type="ECO:0000313" key="38">
    <source>
        <dbReference type="EMBL" id="KAA8581865.1"/>
    </source>
</evidence>
<feature type="region of interest" description="Disordered" evidence="34">
    <location>
        <begin position="1150"/>
        <end position="1192"/>
    </location>
</feature>
<dbReference type="Pfam" id="PF01699">
    <property type="entry name" value="Na_Ca_ex"/>
    <property type="match status" value="1"/>
</dbReference>
<dbReference type="SMART" id="SM00220">
    <property type="entry name" value="S_TKc"/>
    <property type="match status" value="1"/>
</dbReference>
<evidence type="ECO:0000256" key="34">
    <source>
        <dbReference type="SAM" id="MobiDB-lite"/>
    </source>
</evidence>
<dbReference type="Gene3D" id="1.10.510.10">
    <property type="entry name" value="Transferase(Phosphotransferase) domain 1"/>
    <property type="match status" value="1"/>
</dbReference>
<dbReference type="InterPro" id="IPR035779">
    <property type="entry name" value="MLK1-3_SH3"/>
</dbReference>
<keyword evidence="21" id="KW-0112">Calmodulin-binding</keyword>
<dbReference type="FunFam" id="1.10.510.10:FF:000076">
    <property type="entry name" value="Mitogen-activated protein kinase kinase kinase"/>
    <property type="match status" value="1"/>
</dbReference>
<evidence type="ECO:0000256" key="32">
    <source>
        <dbReference type="PROSITE-ProRule" id="PRU10141"/>
    </source>
</evidence>
<comment type="similarity">
    <text evidence="4">Belongs to the Ca(2+):cation antiporter (CaCA) (TC 2.A.19) family. SLC8 subfamily.</text>
</comment>
<dbReference type="PRINTS" id="PR01259">
    <property type="entry name" value="NACAEXCHNGR"/>
</dbReference>
<evidence type="ECO:0000259" key="37">
    <source>
        <dbReference type="PROSITE" id="PS50011"/>
    </source>
</evidence>
<evidence type="ECO:0000313" key="39">
    <source>
        <dbReference type="Proteomes" id="UP000327493"/>
    </source>
</evidence>
<keyword evidence="8" id="KW-0050">Antiport</keyword>
<evidence type="ECO:0000259" key="36">
    <source>
        <dbReference type="PROSITE" id="PS50002"/>
    </source>
</evidence>
<evidence type="ECO:0000256" key="5">
    <source>
        <dbReference type="ARBA" id="ARBA00012406"/>
    </source>
</evidence>
<dbReference type="GO" id="GO:0004709">
    <property type="term" value="F:MAP kinase kinase kinase activity"/>
    <property type="evidence" value="ECO:0007669"/>
    <property type="project" value="UniProtKB-EC"/>
</dbReference>
<dbReference type="Gene3D" id="1.20.1420.30">
    <property type="entry name" value="NCX, central ion-binding region"/>
    <property type="match status" value="1"/>
</dbReference>
<feature type="transmembrane region" description="Helical" evidence="35">
    <location>
        <begin position="254"/>
        <end position="272"/>
    </location>
</feature>
<dbReference type="InterPro" id="IPR008271">
    <property type="entry name" value="Ser/Thr_kinase_AS"/>
</dbReference>
<evidence type="ECO:0000256" key="4">
    <source>
        <dbReference type="ARBA" id="ARBA00007489"/>
    </source>
</evidence>
<keyword evidence="10" id="KW-0723">Serine/threonine-protein kinase</keyword>
<evidence type="ECO:0000256" key="18">
    <source>
        <dbReference type="ARBA" id="ARBA00022777"/>
    </source>
</evidence>
<dbReference type="GO" id="GO:0098794">
    <property type="term" value="C:postsynapse"/>
    <property type="evidence" value="ECO:0007669"/>
    <property type="project" value="TreeGrafter"/>
</dbReference>
<dbReference type="GO" id="GO:0042383">
    <property type="term" value="C:sarcolemma"/>
    <property type="evidence" value="ECO:0007669"/>
    <property type="project" value="TreeGrafter"/>
</dbReference>
<dbReference type="Gene3D" id="2.60.40.2030">
    <property type="match status" value="1"/>
</dbReference>
<dbReference type="InterPro" id="IPR000719">
    <property type="entry name" value="Prot_kinase_dom"/>
</dbReference>
<keyword evidence="18" id="KW-0418">Kinase</keyword>
<reference evidence="38 39" key="1">
    <citation type="submission" date="2019-08" db="EMBL/GenBank/DDBJ databases">
        <title>A chromosome-level genome assembly, high-density linkage maps, and genome scans reveal the genomic architecture of hybrid incompatibilities underlying speciation via character displacement in darters (Percidae: Etheostominae).</title>
        <authorList>
            <person name="Moran R.L."/>
            <person name="Catchen J.M."/>
            <person name="Fuller R.C."/>
        </authorList>
    </citation>
    <scope>NUCLEOTIDE SEQUENCE [LARGE SCALE GENOMIC DNA]</scope>
    <source>
        <strain evidence="38">EspeVRDwgs_2016</strain>
        <tissue evidence="38">Muscle</tissue>
    </source>
</reference>
<feature type="region of interest" description="Disordered" evidence="34">
    <location>
        <begin position="1256"/>
        <end position="1311"/>
    </location>
</feature>
<evidence type="ECO:0000256" key="19">
    <source>
        <dbReference type="ARBA" id="ARBA00022837"/>
    </source>
</evidence>
<evidence type="ECO:0000256" key="16">
    <source>
        <dbReference type="ARBA" id="ARBA00022737"/>
    </source>
</evidence>
<feature type="region of interest" description="Disordered" evidence="34">
    <location>
        <begin position="1440"/>
        <end position="1459"/>
    </location>
</feature>
<dbReference type="PROSITE" id="PS00107">
    <property type="entry name" value="PROTEIN_KINASE_ATP"/>
    <property type="match status" value="1"/>
</dbReference>
<dbReference type="InterPro" id="IPR001452">
    <property type="entry name" value="SH3_domain"/>
</dbReference>
<evidence type="ECO:0000256" key="20">
    <source>
        <dbReference type="ARBA" id="ARBA00022840"/>
    </source>
</evidence>
<keyword evidence="7" id="KW-0813">Transport</keyword>
<dbReference type="FunFam" id="3.30.200.20:FF:000085">
    <property type="entry name" value="Mitogen-activated protein kinase kinase kinase"/>
    <property type="match status" value="1"/>
</dbReference>
<evidence type="ECO:0000256" key="28">
    <source>
        <dbReference type="ARBA" id="ARBA00033667"/>
    </source>
</evidence>
<evidence type="ECO:0000256" key="30">
    <source>
        <dbReference type="ARBA" id="ARBA00048329"/>
    </source>
</evidence>
<feature type="region of interest" description="Disordered" evidence="34">
    <location>
        <begin position="1047"/>
        <end position="1076"/>
    </location>
</feature>
<feature type="transmembrane region" description="Helical" evidence="35">
    <location>
        <begin position="186"/>
        <end position="206"/>
    </location>
</feature>
<keyword evidence="6 31" id="KW-0728">SH3 domain</keyword>
<dbReference type="GO" id="GO:0005516">
    <property type="term" value="F:calmodulin binding"/>
    <property type="evidence" value="ECO:0007669"/>
    <property type="project" value="UniProtKB-KW"/>
</dbReference>
<protein>
    <recommendedName>
        <fullName evidence="5">mitogen-activated protein kinase kinase kinase</fullName>
        <ecNumber evidence="5">2.7.11.25</ecNumber>
    </recommendedName>
</protein>
<keyword evidence="20 32" id="KW-0067">ATP-binding</keyword>
<feature type="compositionally biased region" description="Pro residues" evidence="34">
    <location>
        <begin position="1442"/>
        <end position="1459"/>
    </location>
</feature>
<evidence type="ECO:0000256" key="11">
    <source>
        <dbReference type="ARBA" id="ARBA00022568"/>
    </source>
</evidence>
<evidence type="ECO:0000256" key="27">
    <source>
        <dbReference type="ARBA" id="ARBA00023201"/>
    </source>
</evidence>
<feature type="coiled-coil region" evidence="33">
    <location>
        <begin position="735"/>
        <end position="762"/>
    </location>
</feature>
<evidence type="ECO:0000256" key="31">
    <source>
        <dbReference type="PROSITE-ProRule" id="PRU00192"/>
    </source>
</evidence>
<dbReference type="SMART" id="SM00326">
    <property type="entry name" value="SH3"/>
    <property type="match status" value="1"/>
</dbReference>
<dbReference type="EC" id="2.7.11.25" evidence="5"/>
<keyword evidence="24" id="KW-0406">Ion transport</keyword>
<feature type="binding site" evidence="32">
    <location>
        <position position="476"/>
    </location>
    <ligand>
        <name>ATP</name>
        <dbReference type="ChEBI" id="CHEBI:30616"/>
    </ligand>
</feature>
<dbReference type="PRINTS" id="PR00109">
    <property type="entry name" value="TYRKINASE"/>
</dbReference>
<dbReference type="InterPro" id="IPR001245">
    <property type="entry name" value="Ser-Thr/Tyr_kinase_cat_dom"/>
</dbReference>
<keyword evidence="9" id="KW-1003">Cell membrane</keyword>
<evidence type="ECO:0000256" key="8">
    <source>
        <dbReference type="ARBA" id="ARBA00022449"/>
    </source>
</evidence>
<evidence type="ECO:0000256" key="6">
    <source>
        <dbReference type="ARBA" id="ARBA00022443"/>
    </source>
</evidence>
<keyword evidence="12" id="KW-0808">Transferase</keyword>
<keyword evidence="22 35" id="KW-1133">Transmembrane helix</keyword>
<dbReference type="InterPro" id="IPR038081">
    <property type="entry name" value="CalX-like_sf"/>
</dbReference>
<comment type="subcellular location">
    <subcellularLocation>
        <location evidence="2">Cell membrane</location>
        <topology evidence="2">Multi-pass membrane protein</topology>
    </subcellularLocation>
</comment>
<dbReference type="GO" id="GO:0098703">
    <property type="term" value="P:calcium ion import across plasma membrane"/>
    <property type="evidence" value="ECO:0007669"/>
    <property type="project" value="TreeGrafter"/>
</dbReference>
<dbReference type="PROSITE" id="PS00108">
    <property type="entry name" value="PROTEIN_KINASE_ST"/>
    <property type="match status" value="1"/>
</dbReference>
<keyword evidence="17 32" id="KW-0547">Nucleotide-binding</keyword>
<keyword evidence="25 35" id="KW-0472">Membrane</keyword>
<keyword evidence="14" id="KW-0479">Metal-binding</keyword>
<evidence type="ECO:0000256" key="2">
    <source>
        <dbReference type="ARBA" id="ARBA00004651"/>
    </source>
</evidence>
<dbReference type="SUPFAM" id="SSF50044">
    <property type="entry name" value="SH3-domain"/>
    <property type="match status" value="1"/>
</dbReference>
<dbReference type="PROSITE" id="PS50002">
    <property type="entry name" value="SH3"/>
    <property type="match status" value="1"/>
</dbReference>
<keyword evidence="16" id="KW-0677">Repeat</keyword>
<keyword evidence="13 35" id="KW-0812">Transmembrane</keyword>
<comment type="catalytic activity">
    <reaction evidence="29">
        <text>L-threonyl-[protein] + ATP = O-phospho-L-threonyl-[protein] + ADP + H(+)</text>
        <dbReference type="Rhea" id="RHEA:46608"/>
        <dbReference type="Rhea" id="RHEA-COMP:11060"/>
        <dbReference type="Rhea" id="RHEA-COMP:11605"/>
        <dbReference type="ChEBI" id="CHEBI:15378"/>
        <dbReference type="ChEBI" id="CHEBI:30013"/>
        <dbReference type="ChEBI" id="CHEBI:30616"/>
        <dbReference type="ChEBI" id="CHEBI:61977"/>
        <dbReference type="ChEBI" id="CHEBI:456216"/>
        <dbReference type="EC" id="2.7.11.25"/>
    </reaction>
</comment>
<dbReference type="InterPro" id="IPR017441">
    <property type="entry name" value="Protein_kinase_ATP_BS"/>
</dbReference>
<keyword evidence="39" id="KW-1185">Reference proteome</keyword>
<dbReference type="PROSITE" id="PS50011">
    <property type="entry name" value="PROTEIN_KINASE_DOM"/>
    <property type="match status" value="1"/>
</dbReference>
<evidence type="ECO:0000256" key="14">
    <source>
        <dbReference type="ARBA" id="ARBA00022723"/>
    </source>
</evidence>
<gene>
    <name evidence="38" type="ORF">FQN60_008605</name>
</gene>
<feature type="non-terminal residue" evidence="38">
    <location>
        <position position="1459"/>
    </location>
</feature>
<dbReference type="GO" id="GO:0005524">
    <property type="term" value="F:ATP binding"/>
    <property type="evidence" value="ECO:0007669"/>
    <property type="project" value="UniProtKB-UniRule"/>
</dbReference>